<keyword evidence="3" id="KW-1185">Reference proteome</keyword>
<evidence type="ECO:0000256" key="1">
    <source>
        <dbReference type="SAM" id="Phobius"/>
    </source>
</evidence>
<dbReference type="AlphaFoldDB" id="A0AAD8NS12"/>
<feature type="transmembrane region" description="Helical" evidence="1">
    <location>
        <begin position="50"/>
        <end position="70"/>
    </location>
</feature>
<sequence length="71" mass="8592">MKRIQIQVYLLIQSLFLGYIFFGPDALIALESKLWNKTYYAPDKNKRNKVHKFSFLLFIPFGFMPDMFYFQ</sequence>
<accession>A0AAD8NS12</accession>
<dbReference type="Proteomes" id="UP001229421">
    <property type="component" value="Unassembled WGS sequence"/>
</dbReference>
<protein>
    <submittedName>
        <fullName evidence="2">Uncharacterized protein</fullName>
    </submittedName>
</protein>
<evidence type="ECO:0000313" key="2">
    <source>
        <dbReference type="EMBL" id="KAK1419072.1"/>
    </source>
</evidence>
<gene>
    <name evidence="2" type="ORF">QVD17_28229</name>
</gene>
<evidence type="ECO:0000313" key="3">
    <source>
        <dbReference type="Proteomes" id="UP001229421"/>
    </source>
</evidence>
<reference evidence="2" key="1">
    <citation type="journal article" date="2023" name="bioRxiv">
        <title>Improved chromosome-level genome assembly for marigold (Tagetes erecta).</title>
        <authorList>
            <person name="Jiang F."/>
            <person name="Yuan L."/>
            <person name="Wang S."/>
            <person name="Wang H."/>
            <person name="Xu D."/>
            <person name="Wang A."/>
            <person name="Fan W."/>
        </authorList>
    </citation>
    <scope>NUCLEOTIDE SEQUENCE</scope>
    <source>
        <strain evidence="2">WSJ</strain>
        <tissue evidence="2">Leaf</tissue>
    </source>
</reference>
<name>A0AAD8NS12_TARER</name>
<keyword evidence="1" id="KW-0812">Transmembrane</keyword>
<proteinExistence type="predicted"/>
<comment type="caution">
    <text evidence="2">The sequence shown here is derived from an EMBL/GenBank/DDBJ whole genome shotgun (WGS) entry which is preliminary data.</text>
</comment>
<organism evidence="2 3">
    <name type="scientific">Tagetes erecta</name>
    <name type="common">African marigold</name>
    <dbReference type="NCBI Taxonomy" id="13708"/>
    <lineage>
        <taxon>Eukaryota</taxon>
        <taxon>Viridiplantae</taxon>
        <taxon>Streptophyta</taxon>
        <taxon>Embryophyta</taxon>
        <taxon>Tracheophyta</taxon>
        <taxon>Spermatophyta</taxon>
        <taxon>Magnoliopsida</taxon>
        <taxon>eudicotyledons</taxon>
        <taxon>Gunneridae</taxon>
        <taxon>Pentapetalae</taxon>
        <taxon>asterids</taxon>
        <taxon>campanulids</taxon>
        <taxon>Asterales</taxon>
        <taxon>Asteraceae</taxon>
        <taxon>Asteroideae</taxon>
        <taxon>Heliantheae alliance</taxon>
        <taxon>Tageteae</taxon>
        <taxon>Tagetes</taxon>
    </lineage>
</organism>
<feature type="transmembrane region" description="Helical" evidence="1">
    <location>
        <begin position="6"/>
        <end position="30"/>
    </location>
</feature>
<keyword evidence="1" id="KW-1133">Transmembrane helix</keyword>
<keyword evidence="1" id="KW-0472">Membrane</keyword>
<dbReference type="EMBL" id="JAUHHV010000007">
    <property type="protein sequence ID" value="KAK1419072.1"/>
    <property type="molecule type" value="Genomic_DNA"/>
</dbReference>